<keyword evidence="6 8" id="KW-1133">Transmembrane helix</keyword>
<feature type="transmembrane region" description="Helical" evidence="8">
    <location>
        <begin position="68"/>
        <end position="84"/>
    </location>
</feature>
<evidence type="ECO:0000256" key="1">
    <source>
        <dbReference type="ARBA" id="ARBA00004651"/>
    </source>
</evidence>
<keyword evidence="10" id="KW-1185">Reference proteome</keyword>
<organism evidence="9 10">
    <name type="scientific">Nocardioides albidus</name>
    <dbReference type="NCBI Taxonomy" id="1517589"/>
    <lineage>
        <taxon>Bacteria</taxon>
        <taxon>Bacillati</taxon>
        <taxon>Actinomycetota</taxon>
        <taxon>Actinomycetes</taxon>
        <taxon>Propionibacteriales</taxon>
        <taxon>Nocardioidaceae</taxon>
        <taxon>Nocardioides</taxon>
    </lineage>
</organism>
<feature type="transmembrane region" description="Helical" evidence="8">
    <location>
        <begin position="159"/>
        <end position="179"/>
    </location>
</feature>
<evidence type="ECO:0000256" key="4">
    <source>
        <dbReference type="ARBA" id="ARBA00022519"/>
    </source>
</evidence>
<dbReference type="InterPro" id="IPR001851">
    <property type="entry name" value="ABC_transp_permease"/>
</dbReference>
<keyword evidence="7 8" id="KW-0472">Membrane</keyword>
<evidence type="ECO:0000256" key="7">
    <source>
        <dbReference type="ARBA" id="ARBA00023136"/>
    </source>
</evidence>
<comment type="subcellular location">
    <subcellularLocation>
        <location evidence="1">Cell membrane</location>
        <topology evidence="1">Multi-pass membrane protein</topology>
    </subcellularLocation>
</comment>
<sequence>MVNQIRTALSRFGTVIALVLLVAYFQVNASSFLTSGNIAAVLSQAAVLVLLAGGLTLVLVLGQFDLSVGWVATLAGMVCTGLMSEHGVSLALAIAAALGSGALVGLVNGLLVTRLQVNALLATLATSSIIQGLLVWYSITPFSTGLSPKFLDFGFKAWGPLPAPALAAGVVTFVVWVILQHTAAGRHMYAVGGSPEAARVAGIDVKRITVGAFVACSTMAAAGGVVLAGQLGSGQPQGAVGLLLGTFAAAFLGSATWREGEFHIAGTVIGVLILGVVFSGLGIMNTPAYLNNIVTGGILIAAVGMASLLRPRS</sequence>
<keyword evidence="3" id="KW-1003">Cell membrane</keyword>
<dbReference type="GO" id="GO:0005886">
    <property type="term" value="C:plasma membrane"/>
    <property type="evidence" value="ECO:0007669"/>
    <property type="project" value="UniProtKB-SubCell"/>
</dbReference>
<comment type="caution">
    <text evidence="9">The sequence shown here is derived from an EMBL/GenBank/DDBJ whole genome shotgun (WGS) entry which is preliminary data.</text>
</comment>
<feature type="transmembrane region" description="Helical" evidence="8">
    <location>
        <begin position="119"/>
        <end position="139"/>
    </location>
</feature>
<keyword evidence="2" id="KW-0813">Transport</keyword>
<name>A0A5C4VT87_9ACTN</name>
<feature type="transmembrane region" description="Helical" evidence="8">
    <location>
        <begin position="90"/>
        <end position="112"/>
    </location>
</feature>
<evidence type="ECO:0000256" key="8">
    <source>
        <dbReference type="SAM" id="Phobius"/>
    </source>
</evidence>
<dbReference type="OrthoDB" id="3468954at2"/>
<evidence type="ECO:0000256" key="3">
    <source>
        <dbReference type="ARBA" id="ARBA00022475"/>
    </source>
</evidence>
<dbReference type="PANTHER" id="PTHR32196:SF21">
    <property type="entry name" value="ABC TRANSPORTER PERMEASE PROTEIN YPHD-RELATED"/>
    <property type="match status" value="1"/>
</dbReference>
<dbReference type="Pfam" id="PF02653">
    <property type="entry name" value="BPD_transp_2"/>
    <property type="match status" value="1"/>
</dbReference>
<reference evidence="9 10" key="1">
    <citation type="journal article" date="2016" name="Int. J. Syst. Evol. Microbiol.">
        <title>Nocardioides albidus sp. nov., an actinobacterium isolated from garden soil.</title>
        <authorList>
            <person name="Singh H."/>
            <person name="Du J."/>
            <person name="Trinh H."/>
            <person name="Won K."/>
            <person name="Yang J.E."/>
            <person name="Yin C."/>
            <person name="Kook M."/>
            <person name="Yi T.H."/>
        </authorList>
    </citation>
    <scope>NUCLEOTIDE SEQUENCE [LARGE SCALE GENOMIC DNA]</scope>
    <source>
        <strain evidence="9 10">CCTCC AB 2015297</strain>
    </source>
</reference>
<dbReference type="PANTHER" id="PTHR32196">
    <property type="entry name" value="ABC TRANSPORTER PERMEASE PROTEIN YPHD-RELATED-RELATED"/>
    <property type="match status" value="1"/>
</dbReference>
<feature type="transmembrane region" description="Helical" evidence="8">
    <location>
        <begin position="12"/>
        <end position="32"/>
    </location>
</feature>
<keyword evidence="4" id="KW-0997">Cell inner membrane</keyword>
<dbReference type="RefSeq" id="WP_139623591.1">
    <property type="nucleotide sequence ID" value="NZ_VDMP01000025.1"/>
</dbReference>
<protein>
    <submittedName>
        <fullName evidence="9">ABC transporter permease</fullName>
    </submittedName>
</protein>
<accession>A0A5C4VT87</accession>
<evidence type="ECO:0000313" key="9">
    <source>
        <dbReference type="EMBL" id="TNM38479.1"/>
    </source>
</evidence>
<dbReference type="CDD" id="cd06579">
    <property type="entry name" value="TM_PBP1_transp_AraH_like"/>
    <property type="match status" value="1"/>
</dbReference>
<feature type="transmembrane region" description="Helical" evidence="8">
    <location>
        <begin position="289"/>
        <end position="309"/>
    </location>
</feature>
<evidence type="ECO:0000256" key="5">
    <source>
        <dbReference type="ARBA" id="ARBA00022692"/>
    </source>
</evidence>
<dbReference type="Proteomes" id="UP000313231">
    <property type="component" value="Unassembled WGS sequence"/>
</dbReference>
<feature type="transmembrane region" description="Helical" evidence="8">
    <location>
        <begin position="238"/>
        <end position="257"/>
    </location>
</feature>
<proteinExistence type="predicted"/>
<gene>
    <name evidence="9" type="ORF">FHP29_14635</name>
</gene>
<dbReference type="EMBL" id="VDMP01000025">
    <property type="protein sequence ID" value="TNM38479.1"/>
    <property type="molecule type" value="Genomic_DNA"/>
</dbReference>
<evidence type="ECO:0000313" key="10">
    <source>
        <dbReference type="Proteomes" id="UP000313231"/>
    </source>
</evidence>
<evidence type="ECO:0000256" key="6">
    <source>
        <dbReference type="ARBA" id="ARBA00022989"/>
    </source>
</evidence>
<feature type="transmembrane region" description="Helical" evidence="8">
    <location>
        <begin position="38"/>
        <end position="61"/>
    </location>
</feature>
<feature type="transmembrane region" description="Helical" evidence="8">
    <location>
        <begin position="264"/>
        <end position="283"/>
    </location>
</feature>
<evidence type="ECO:0000256" key="2">
    <source>
        <dbReference type="ARBA" id="ARBA00022448"/>
    </source>
</evidence>
<dbReference type="GO" id="GO:0022857">
    <property type="term" value="F:transmembrane transporter activity"/>
    <property type="evidence" value="ECO:0007669"/>
    <property type="project" value="InterPro"/>
</dbReference>
<keyword evidence="5 8" id="KW-0812">Transmembrane</keyword>
<feature type="transmembrane region" description="Helical" evidence="8">
    <location>
        <begin position="208"/>
        <end position="232"/>
    </location>
</feature>
<dbReference type="AlphaFoldDB" id="A0A5C4VT87"/>